<keyword evidence="3" id="KW-1185">Reference proteome</keyword>
<organism evidence="2 3">
    <name type="scientific">Pyrocoelia pectoralis</name>
    <dbReference type="NCBI Taxonomy" id="417401"/>
    <lineage>
        <taxon>Eukaryota</taxon>
        <taxon>Metazoa</taxon>
        <taxon>Ecdysozoa</taxon>
        <taxon>Arthropoda</taxon>
        <taxon>Hexapoda</taxon>
        <taxon>Insecta</taxon>
        <taxon>Pterygota</taxon>
        <taxon>Neoptera</taxon>
        <taxon>Endopterygota</taxon>
        <taxon>Coleoptera</taxon>
        <taxon>Polyphaga</taxon>
        <taxon>Elateriformia</taxon>
        <taxon>Elateroidea</taxon>
        <taxon>Lampyridae</taxon>
        <taxon>Lampyrinae</taxon>
        <taxon>Pyrocoelia</taxon>
    </lineage>
</organism>
<comment type="caution">
    <text evidence="2">The sequence shown here is derived from an EMBL/GenBank/DDBJ whole genome shotgun (WGS) entry which is preliminary data.</text>
</comment>
<dbReference type="SUPFAM" id="SSF53474">
    <property type="entry name" value="alpha/beta-Hydrolases"/>
    <property type="match status" value="1"/>
</dbReference>
<feature type="domain" description="AB hydrolase-1" evidence="1">
    <location>
        <begin position="16"/>
        <end position="266"/>
    </location>
</feature>
<dbReference type="Gene3D" id="3.40.50.1820">
    <property type="entry name" value="alpha/beta hydrolase"/>
    <property type="match status" value="1"/>
</dbReference>
<dbReference type="InterPro" id="IPR029058">
    <property type="entry name" value="AB_hydrolase_fold"/>
</dbReference>
<dbReference type="PRINTS" id="PR00111">
    <property type="entry name" value="ABHYDROLASE"/>
</dbReference>
<dbReference type="EMBL" id="JAVRBK010000002">
    <property type="protein sequence ID" value="KAK5649158.1"/>
    <property type="molecule type" value="Genomic_DNA"/>
</dbReference>
<gene>
    <name evidence="2" type="ORF">RI129_004050</name>
</gene>
<sequence length="285" mass="32556">MNPTAKTWGTENKHKILMIHGLLDNSESFSGLVPLLPKSYCYVAIDLPGHGKSSHFPRYAVPDFLDLVIAVRIVIGFLKDNPIILIGHSYGGHIATVYTQLYPSEVTRLVLIESSYSNFREIRTFKSYYRDYLQHVYNSLMKLSNKIPPTFMYEEGLQTFIEKRFHGGMTRKAAEKLYKRNITKLDEGTYQSKTDPLLMYTVCMFVNASRSYDILKKYPITCPTLCIVGLNSKLPILEREILTQLLNMNSRALIKFVEGGHHVQSDSPNIVAPLVHDFLNQKCNL</sequence>
<reference evidence="2 3" key="1">
    <citation type="journal article" date="2024" name="Insects">
        <title>An Improved Chromosome-Level Genome Assembly of the Firefly Pyrocoelia pectoralis.</title>
        <authorList>
            <person name="Fu X."/>
            <person name="Meyer-Rochow V.B."/>
            <person name="Ballantyne L."/>
            <person name="Zhu X."/>
        </authorList>
    </citation>
    <scope>NUCLEOTIDE SEQUENCE [LARGE SCALE GENOMIC DNA]</scope>
    <source>
        <strain evidence="2">XCY_ONT2</strain>
    </source>
</reference>
<dbReference type="InterPro" id="IPR050266">
    <property type="entry name" value="AB_hydrolase_sf"/>
</dbReference>
<evidence type="ECO:0000313" key="3">
    <source>
        <dbReference type="Proteomes" id="UP001329430"/>
    </source>
</evidence>
<evidence type="ECO:0000313" key="2">
    <source>
        <dbReference type="EMBL" id="KAK5649158.1"/>
    </source>
</evidence>
<name>A0AAN7VS29_9COLE</name>
<accession>A0AAN7VS29</accession>
<dbReference type="Proteomes" id="UP001329430">
    <property type="component" value="Chromosome 2"/>
</dbReference>
<evidence type="ECO:0000259" key="1">
    <source>
        <dbReference type="Pfam" id="PF00561"/>
    </source>
</evidence>
<proteinExistence type="predicted"/>
<protein>
    <recommendedName>
        <fullName evidence="1">AB hydrolase-1 domain-containing protein</fullName>
    </recommendedName>
</protein>
<dbReference type="Pfam" id="PF00561">
    <property type="entry name" value="Abhydrolase_1"/>
    <property type="match status" value="1"/>
</dbReference>
<dbReference type="AlphaFoldDB" id="A0AAN7VS29"/>
<dbReference type="InterPro" id="IPR000073">
    <property type="entry name" value="AB_hydrolase_1"/>
</dbReference>
<dbReference type="GO" id="GO:0016020">
    <property type="term" value="C:membrane"/>
    <property type="evidence" value="ECO:0007669"/>
    <property type="project" value="TreeGrafter"/>
</dbReference>
<dbReference type="PANTHER" id="PTHR43798">
    <property type="entry name" value="MONOACYLGLYCEROL LIPASE"/>
    <property type="match status" value="1"/>
</dbReference>
<dbReference type="PANTHER" id="PTHR43798:SF33">
    <property type="entry name" value="HYDROLASE, PUTATIVE (AFU_ORTHOLOGUE AFUA_2G14860)-RELATED"/>
    <property type="match status" value="1"/>
</dbReference>